<accession>A0ABT0RP78</accession>
<evidence type="ECO:0000256" key="4">
    <source>
        <dbReference type="ARBA" id="ARBA00022989"/>
    </source>
</evidence>
<dbReference type="InterPro" id="IPR051542">
    <property type="entry name" value="Hydrogenase_cytochrome"/>
</dbReference>
<keyword evidence="2" id="KW-1003">Cell membrane</keyword>
<evidence type="ECO:0000313" key="9">
    <source>
        <dbReference type="Proteomes" id="UP001165363"/>
    </source>
</evidence>
<sequence length="217" mass="23885">MKQAIWDLPIRLFHWLLVALVAFSWWSAENGETDLHIWSGIAILSLLIFRLLWGFFGSSTSRFSNFVRGPKTVVGYLHNKDSWRAAGHTPLAALSILTLLALIAAQVGLGLISVDEDGFYEGPLAHLVSTDVSEAARELHEQLFNLLLAFIVLHVAAIIYYRIRGKKLTKAMITGKGELGPGVEPMRRAKWWAALICLAVAIGITRWVVAGAPPFGG</sequence>
<evidence type="ECO:0000256" key="3">
    <source>
        <dbReference type="ARBA" id="ARBA00022692"/>
    </source>
</evidence>
<feature type="transmembrane region" description="Helical" evidence="6">
    <location>
        <begin position="91"/>
        <end position="114"/>
    </location>
</feature>
<organism evidence="8 9">
    <name type="scientific">Sphingomonas alba</name>
    <dbReference type="NCBI Taxonomy" id="2908208"/>
    <lineage>
        <taxon>Bacteria</taxon>
        <taxon>Pseudomonadati</taxon>
        <taxon>Pseudomonadota</taxon>
        <taxon>Alphaproteobacteria</taxon>
        <taxon>Sphingomonadales</taxon>
        <taxon>Sphingomonadaceae</taxon>
        <taxon>Sphingomonas</taxon>
    </lineage>
</organism>
<keyword evidence="4 6" id="KW-1133">Transmembrane helix</keyword>
<dbReference type="RefSeq" id="WP_249848798.1">
    <property type="nucleotide sequence ID" value="NZ_JAMGBD010000002.1"/>
</dbReference>
<evidence type="ECO:0000313" key="8">
    <source>
        <dbReference type="EMBL" id="MCL6684385.1"/>
    </source>
</evidence>
<dbReference type="EMBL" id="JAMGBD010000002">
    <property type="protein sequence ID" value="MCL6684385.1"/>
    <property type="molecule type" value="Genomic_DNA"/>
</dbReference>
<dbReference type="PANTHER" id="PTHR30485">
    <property type="entry name" value="NI/FE-HYDROGENASE 1 B-TYPE CYTOCHROME SUBUNIT"/>
    <property type="match status" value="1"/>
</dbReference>
<keyword evidence="9" id="KW-1185">Reference proteome</keyword>
<evidence type="ECO:0000256" key="2">
    <source>
        <dbReference type="ARBA" id="ARBA00022475"/>
    </source>
</evidence>
<dbReference type="Proteomes" id="UP001165363">
    <property type="component" value="Unassembled WGS sequence"/>
</dbReference>
<comment type="subcellular location">
    <subcellularLocation>
        <location evidence="1">Cell membrane</location>
        <topology evidence="1">Multi-pass membrane protein</topology>
    </subcellularLocation>
</comment>
<keyword evidence="5 6" id="KW-0472">Membrane</keyword>
<feature type="transmembrane region" description="Helical" evidence="6">
    <location>
        <begin position="35"/>
        <end position="56"/>
    </location>
</feature>
<name>A0ABT0RP78_9SPHN</name>
<protein>
    <submittedName>
        <fullName evidence="8">Cytochrome b/b6 domain-containing protein</fullName>
    </submittedName>
</protein>
<evidence type="ECO:0000256" key="5">
    <source>
        <dbReference type="ARBA" id="ARBA00023136"/>
    </source>
</evidence>
<feature type="transmembrane region" description="Helical" evidence="6">
    <location>
        <begin position="191"/>
        <end position="209"/>
    </location>
</feature>
<dbReference type="PANTHER" id="PTHR30485:SF2">
    <property type="entry name" value="BLL0597 PROTEIN"/>
    <property type="match status" value="1"/>
</dbReference>
<gene>
    <name evidence="8" type="ORF">LZ536_10820</name>
</gene>
<feature type="transmembrane region" description="Helical" evidence="6">
    <location>
        <begin position="12"/>
        <end position="29"/>
    </location>
</feature>
<evidence type="ECO:0000259" key="7">
    <source>
        <dbReference type="Pfam" id="PF01292"/>
    </source>
</evidence>
<feature type="domain" description="Cytochrome b561 bacterial/Ni-hydrogenase" evidence="7">
    <location>
        <begin position="6"/>
        <end position="175"/>
    </location>
</feature>
<reference evidence="8" key="1">
    <citation type="submission" date="2022-05" db="EMBL/GenBank/DDBJ databases">
        <authorList>
            <person name="Jo J.-H."/>
            <person name="Im W.-T."/>
        </authorList>
    </citation>
    <scope>NUCLEOTIDE SEQUENCE</scope>
    <source>
        <strain evidence="8">SE158</strain>
    </source>
</reference>
<evidence type="ECO:0000256" key="6">
    <source>
        <dbReference type="SAM" id="Phobius"/>
    </source>
</evidence>
<dbReference type="Gene3D" id="1.20.950.20">
    <property type="entry name" value="Transmembrane di-heme cytochromes, Chain C"/>
    <property type="match status" value="1"/>
</dbReference>
<dbReference type="InterPro" id="IPR016174">
    <property type="entry name" value="Di-haem_cyt_TM"/>
</dbReference>
<feature type="transmembrane region" description="Helical" evidence="6">
    <location>
        <begin position="143"/>
        <end position="163"/>
    </location>
</feature>
<proteinExistence type="predicted"/>
<dbReference type="InterPro" id="IPR011577">
    <property type="entry name" value="Cyt_b561_bac/Ni-Hgenase"/>
</dbReference>
<comment type="caution">
    <text evidence="8">The sequence shown here is derived from an EMBL/GenBank/DDBJ whole genome shotgun (WGS) entry which is preliminary data.</text>
</comment>
<keyword evidence="3 6" id="KW-0812">Transmembrane</keyword>
<dbReference type="Pfam" id="PF01292">
    <property type="entry name" value="Ni_hydr_CYTB"/>
    <property type="match status" value="1"/>
</dbReference>
<evidence type="ECO:0000256" key="1">
    <source>
        <dbReference type="ARBA" id="ARBA00004651"/>
    </source>
</evidence>
<dbReference type="SUPFAM" id="SSF81342">
    <property type="entry name" value="Transmembrane di-heme cytochromes"/>
    <property type="match status" value="1"/>
</dbReference>